<feature type="transmembrane region" description="Helical" evidence="1">
    <location>
        <begin position="157"/>
        <end position="182"/>
    </location>
</feature>
<feature type="transmembrane region" description="Helical" evidence="1">
    <location>
        <begin position="188"/>
        <end position="209"/>
    </location>
</feature>
<keyword evidence="1" id="KW-0812">Transmembrane</keyword>
<name>A0ABR8WMM7_9FLAO</name>
<sequence>MHTARDISGAIGVGVLVITLLTLLYKHRNAGRAKWYYISAVFVLTVVEAYNTFQRSTDPNYNSSPVYIIGLDLIVFALLLLYFHKLLAVRLCRQISTGIFVLFFTQYILGAILIDDFFQQVPFITYFMGVFCLAVSIVLVLSETFNSKKIFALQNYFPFWACISTLIIFIGALPLIFARYYAGLSANLFYTTLFMVHVLGQIATIIGIFKAKTDE</sequence>
<evidence type="ECO:0000256" key="1">
    <source>
        <dbReference type="SAM" id="Phobius"/>
    </source>
</evidence>
<proteinExistence type="predicted"/>
<organism evidence="2 3">
    <name type="scientific">Kaistella pullorum</name>
    <dbReference type="NCBI Taxonomy" id="2763074"/>
    <lineage>
        <taxon>Bacteria</taxon>
        <taxon>Pseudomonadati</taxon>
        <taxon>Bacteroidota</taxon>
        <taxon>Flavobacteriia</taxon>
        <taxon>Flavobacteriales</taxon>
        <taxon>Weeksellaceae</taxon>
        <taxon>Chryseobacterium group</taxon>
        <taxon>Kaistella</taxon>
    </lineage>
</organism>
<keyword evidence="3" id="KW-1185">Reference proteome</keyword>
<dbReference type="EMBL" id="JACSPS010000002">
    <property type="protein sequence ID" value="MBD8018198.1"/>
    <property type="molecule type" value="Genomic_DNA"/>
</dbReference>
<feature type="transmembrane region" description="Helical" evidence="1">
    <location>
        <begin position="65"/>
        <end position="83"/>
    </location>
</feature>
<accession>A0ABR8WMM7</accession>
<feature type="transmembrane region" description="Helical" evidence="1">
    <location>
        <begin position="6"/>
        <end position="23"/>
    </location>
</feature>
<feature type="transmembrane region" description="Helical" evidence="1">
    <location>
        <begin position="95"/>
        <end position="114"/>
    </location>
</feature>
<reference evidence="2 3" key="1">
    <citation type="submission" date="2020-08" db="EMBL/GenBank/DDBJ databases">
        <title>A Genomic Blueprint of the Chicken Gut Microbiome.</title>
        <authorList>
            <person name="Gilroy R."/>
            <person name="Ravi A."/>
            <person name="Getino M."/>
            <person name="Pursley I."/>
            <person name="Horton D.L."/>
            <person name="Alikhan N.-F."/>
            <person name="Baker D."/>
            <person name="Gharbi K."/>
            <person name="Hall N."/>
            <person name="Watson M."/>
            <person name="Adriaenssens E.M."/>
            <person name="Foster-Nyarko E."/>
            <person name="Jarju S."/>
            <person name="Secka A."/>
            <person name="Antonio M."/>
            <person name="Oren A."/>
            <person name="Chaudhuri R."/>
            <person name="La Ragione R.M."/>
            <person name="Hildebrand F."/>
            <person name="Pallen M.J."/>
        </authorList>
    </citation>
    <scope>NUCLEOTIDE SEQUENCE [LARGE SCALE GENOMIC DNA]</scope>
    <source>
        <strain evidence="2 3">Sa1CVA4</strain>
    </source>
</reference>
<feature type="transmembrane region" description="Helical" evidence="1">
    <location>
        <begin position="126"/>
        <end position="145"/>
    </location>
</feature>
<keyword evidence="1" id="KW-1133">Transmembrane helix</keyword>
<evidence type="ECO:0000313" key="3">
    <source>
        <dbReference type="Proteomes" id="UP000626242"/>
    </source>
</evidence>
<keyword evidence="1" id="KW-0472">Membrane</keyword>
<dbReference type="Proteomes" id="UP000626242">
    <property type="component" value="Unassembled WGS sequence"/>
</dbReference>
<evidence type="ECO:0000313" key="2">
    <source>
        <dbReference type="EMBL" id="MBD8018198.1"/>
    </source>
</evidence>
<protein>
    <submittedName>
        <fullName evidence="2">Uncharacterized protein</fullName>
    </submittedName>
</protein>
<gene>
    <name evidence="2" type="ORF">H9628_06915</name>
</gene>
<comment type="caution">
    <text evidence="2">The sequence shown here is derived from an EMBL/GenBank/DDBJ whole genome shotgun (WGS) entry which is preliminary data.</text>
</comment>
<dbReference type="RefSeq" id="WP_251833393.1">
    <property type="nucleotide sequence ID" value="NZ_JACSPS010000002.1"/>
</dbReference>